<dbReference type="EMBL" id="BIXY01000091">
    <property type="protein sequence ID" value="GCF11025.1"/>
    <property type="molecule type" value="Genomic_DNA"/>
</dbReference>
<sequence length="105" mass="11764">MSCTLKPRQQVSGMITDIIIPTAQPTLAVLRIDGDLQQDNRFKKFSVQVDQATQLLQENSDGISSILLSELKPGKRVLISFITNTRHRIPPVLKAIEVRLLPETE</sequence>
<evidence type="ECO:0000313" key="1">
    <source>
        <dbReference type="EMBL" id="GCF11025.1"/>
    </source>
</evidence>
<name>A0A5A5TIH5_9CHLR</name>
<organism evidence="1 2">
    <name type="scientific">Dictyobacter arantiisoli</name>
    <dbReference type="NCBI Taxonomy" id="2014874"/>
    <lineage>
        <taxon>Bacteria</taxon>
        <taxon>Bacillati</taxon>
        <taxon>Chloroflexota</taxon>
        <taxon>Ktedonobacteria</taxon>
        <taxon>Ktedonobacterales</taxon>
        <taxon>Dictyobacteraceae</taxon>
        <taxon>Dictyobacter</taxon>
    </lineage>
</organism>
<keyword evidence="2" id="KW-1185">Reference proteome</keyword>
<dbReference type="AlphaFoldDB" id="A0A5A5TIH5"/>
<proteinExistence type="predicted"/>
<protein>
    <submittedName>
        <fullName evidence="1">Uncharacterized protein</fullName>
    </submittedName>
</protein>
<accession>A0A5A5TIH5</accession>
<comment type="caution">
    <text evidence="1">The sequence shown here is derived from an EMBL/GenBank/DDBJ whole genome shotgun (WGS) entry which is preliminary data.</text>
</comment>
<dbReference type="Proteomes" id="UP000322530">
    <property type="component" value="Unassembled WGS sequence"/>
</dbReference>
<reference evidence="1 2" key="1">
    <citation type="submission" date="2019-01" db="EMBL/GenBank/DDBJ databases">
        <title>Draft genome sequence of Dictyobacter sp. Uno17.</title>
        <authorList>
            <person name="Wang C.M."/>
            <person name="Zheng Y."/>
            <person name="Sakai Y."/>
            <person name="Abe K."/>
            <person name="Yokota A."/>
            <person name="Yabe S."/>
        </authorList>
    </citation>
    <scope>NUCLEOTIDE SEQUENCE [LARGE SCALE GENOMIC DNA]</scope>
    <source>
        <strain evidence="1 2">Uno17</strain>
    </source>
</reference>
<gene>
    <name evidence="1" type="ORF">KDI_45890</name>
</gene>
<evidence type="ECO:0000313" key="2">
    <source>
        <dbReference type="Proteomes" id="UP000322530"/>
    </source>
</evidence>